<evidence type="ECO:0008006" key="4">
    <source>
        <dbReference type="Google" id="ProtNLM"/>
    </source>
</evidence>
<dbReference type="EMBL" id="CP012836">
    <property type="protein sequence ID" value="AMQ57581.1"/>
    <property type="molecule type" value="Genomic_DNA"/>
</dbReference>
<dbReference type="AlphaFoldDB" id="A0A142ER26"/>
<feature type="transmembrane region" description="Helical" evidence="1">
    <location>
        <begin position="42"/>
        <end position="59"/>
    </location>
</feature>
<feature type="transmembrane region" description="Helical" evidence="1">
    <location>
        <begin position="190"/>
        <end position="210"/>
    </location>
</feature>
<dbReference type="KEGG" id="alm:AO498_14115"/>
<proteinExistence type="predicted"/>
<evidence type="ECO:0000313" key="2">
    <source>
        <dbReference type="EMBL" id="AMQ57581.1"/>
    </source>
</evidence>
<feature type="transmembrane region" description="Helical" evidence="1">
    <location>
        <begin position="373"/>
        <end position="391"/>
    </location>
</feature>
<feature type="transmembrane region" description="Helical" evidence="1">
    <location>
        <begin position="146"/>
        <end position="163"/>
    </location>
</feature>
<dbReference type="RefSeq" id="WP_067549018.1">
    <property type="nucleotide sequence ID" value="NZ_CP012836.1"/>
</dbReference>
<accession>A0A142ER26</accession>
<reference evidence="2 3" key="2">
    <citation type="journal article" date="2016" name="Genome Announc.">
        <title>Complete Genome Sequence of Algoriphagus sp. Strain M8-2, Isolated from a Brackish Lake.</title>
        <authorList>
            <person name="Muraguchi Y."/>
            <person name="Kushimoto K."/>
            <person name="Ohtsubo Y."/>
            <person name="Suzuki T."/>
            <person name="Dohra H."/>
            <person name="Kimbara K."/>
            <person name="Shintani M."/>
        </authorList>
    </citation>
    <scope>NUCLEOTIDE SEQUENCE [LARGE SCALE GENOMIC DNA]</scope>
    <source>
        <strain evidence="2 3">M8-2</strain>
    </source>
</reference>
<protein>
    <recommendedName>
        <fullName evidence="4">Glycosyltransferase RgtA/B/C/D-like domain-containing protein</fullName>
    </recommendedName>
</protein>
<dbReference type="OrthoDB" id="820387at2"/>
<dbReference type="PATRIC" id="fig|1727163.4.peg.2962"/>
<name>A0A142ER26_9BACT</name>
<feature type="transmembrane region" description="Helical" evidence="1">
    <location>
        <begin position="290"/>
        <end position="312"/>
    </location>
</feature>
<feature type="transmembrane region" description="Helical" evidence="1">
    <location>
        <begin position="318"/>
        <end position="338"/>
    </location>
</feature>
<evidence type="ECO:0000313" key="3">
    <source>
        <dbReference type="Proteomes" id="UP000073816"/>
    </source>
</evidence>
<reference evidence="3" key="1">
    <citation type="submission" date="2015-09" db="EMBL/GenBank/DDBJ databases">
        <title>Complete sequence of Algoriphagus sp. M8-2.</title>
        <authorList>
            <person name="Shintani M."/>
        </authorList>
    </citation>
    <scope>NUCLEOTIDE SEQUENCE [LARGE SCALE GENOMIC DNA]</scope>
    <source>
        <strain evidence="3">M8-2</strain>
    </source>
</reference>
<dbReference type="STRING" id="1727163.AO498_14115"/>
<sequence length="400" mass="46658">MKAYYELVEFWDLLTLPVYFGLIYLLLYGIGKKLLLPDGRYLKIHLLALLLFYLIIGLVDFKIKLIPFFPDTGLFTRILETGVTPDNQSLGVRIGYKFLAIPIYWLSLTSIFNYFLFNVLFFQLGLILIASAYIRIFKVTEVWFQRFFLSLSVFMPSIIIYSFTPLRESYFALALGLFFYGLSRPRLFNFFLILGFVLAAILRVQLVLYFSAVLGLKLLYDLPWKQTTKWLTVLVLFPVGFLVLNVISKNLLNIEISPASLSIFRNIQRINYFETGVTYPEVDWNSWLDLILAFPGLFFQFLLAPFPVLVFIPFWTKIAYFADGLYLLLILFFLVIGLKSLSTRGIWILFIVVYVAMSGFFEFHLLGAVRHRLPATLFLIALAAESLVFYLPRLRWFFRY</sequence>
<feature type="transmembrane region" description="Helical" evidence="1">
    <location>
        <begin position="230"/>
        <end position="247"/>
    </location>
</feature>
<keyword evidence="1" id="KW-0472">Membrane</keyword>
<feature type="transmembrane region" description="Helical" evidence="1">
    <location>
        <begin position="111"/>
        <end position="134"/>
    </location>
</feature>
<keyword evidence="1" id="KW-1133">Transmembrane helix</keyword>
<keyword evidence="3" id="KW-1185">Reference proteome</keyword>
<organism evidence="2 3">
    <name type="scientific">Algoriphagus sanaruensis</name>
    <dbReference type="NCBI Taxonomy" id="1727163"/>
    <lineage>
        <taxon>Bacteria</taxon>
        <taxon>Pseudomonadati</taxon>
        <taxon>Bacteroidota</taxon>
        <taxon>Cytophagia</taxon>
        <taxon>Cytophagales</taxon>
        <taxon>Cyclobacteriaceae</taxon>
        <taxon>Algoriphagus</taxon>
    </lineage>
</organism>
<feature type="transmembrane region" description="Helical" evidence="1">
    <location>
        <begin position="13"/>
        <end position="30"/>
    </location>
</feature>
<feature type="transmembrane region" description="Helical" evidence="1">
    <location>
        <begin position="345"/>
        <end position="367"/>
    </location>
</feature>
<dbReference type="Proteomes" id="UP000073816">
    <property type="component" value="Chromosome"/>
</dbReference>
<evidence type="ECO:0000256" key="1">
    <source>
        <dbReference type="SAM" id="Phobius"/>
    </source>
</evidence>
<gene>
    <name evidence="2" type="ORF">AO498_14115</name>
</gene>
<keyword evidence="1" id="KW-0812">Transmembrane</keyword>